<evidence type="ECO:0000313" key="2">
    <source>
        <dbReference type="EMBL" id="CAJ1064602.1"/>
    </source>
</evidence>
<dbReference type="InterPro" id="IPR007397">
    <property type="entry name" value="F-box-assoc_dom"/>
</dbReference>
<dbReference type="GO" id="GO:0031146">
    <property type="term" value="P:SCF-dependent proteasomal ubiquitin-dependent protein catabolic process"/>
    <property type="evidence" value="ECO:0007669"/>
    <property type="project" value="TreeGrafter"/>
</dbReference>
<accession>A0AAV1FTU0</accession>
<dbReference type="GO" id="GO:0006516">
    <property type="term" value="P:glycoprotein catabolic process"/>
    <property type="evidence" value="ECO:0007669"/>
    <property type="project" value="TreeGrafter"/>
</dbReference>
<dbReference type="Gene3D" id="2.60.120.260">
    <property type="entry name" value="Galactose-binding domain-like"/>
    <property type="match status" value="1"/>
</dbReference>
<evidence type="ECO:0000313" key="3">
    <source>
        <dbReference type="Proteomes" id="UP001178508"/>
    </source>
</evidence>
<dbReference type="Pfam" id="PF04300">
    <property type="entry name" value="FBA"/>
    <property type="match status" value="1"/>
</dbReference>
<reference evidence="2" key="1">
    <citation type="submission" date="2023-08" db="EMBL/GenBank/DDBJ databases">
        <authorList>
            <person name="Alioto T."/>
            <person name="Alioto T."/>
            <person name="Gomez Garrido J."/>
        </authorList>
    </citation>
    <scope>NUCLEOTIDE SEQUENCE</scope>
</reference>
<dbReference type="InterPro" id="IPR008979">
    <property type="entry name" value="Galactose-bd-like_sf"/>
</dbReference>
<dbReference type="AlphaFoldDB" id="A0AAV1FTU0"/>
<dbReference type="GO" id="GO:0005737">
    <property type="term" value="C:cytoplasm"/>
    <property type="evidence" value="ECO:0007669"/>
    <property type="project" value="TreeGrafter"/>
</dbReference>
<dbReference type="FunFam" id="2.60.120.260:FF:000012">
    <property type="entry name" value="F-box only protein 2"/>
    <property type="match status" value="1"/>
</dbReference>
<dbReference type="Proteomes" id="UP001178508">
    <property type="component" value="Chromosome 9"/>
</dbReference>
<feature type="domain" description="FBA" evidence="1">
    <location>
        <begin position="75"/>
        <end position="264"/>
    </location>
</feature>
<gene>
    <name evidence="2" type="ORF">XNOV1_A011752</name>
</gene>
<organism evidence="2 3">
    <name type="scientific">Xyrichtys novacula</name>
    <name type="common">Pearly razorfish</name>
    <name type="synonym">Hemipteronotus novacula</name>
    <dbReference type="NCBI Taxonomy" id="13765"/>
    <lineage>
        <taxon>Eukaryota</taxon>
        <taxon>Metazoa</taxon>
        <taxon>Chordata</taxon>
        <taxon>Craniata</taxon>
        <taxon>Vertebrata</taxon>
        <taxon>Euteleostomi</taxon>
        <taxon>Actinopterygii</taxon>
        <taxon>Neopterygii</taxon>
        <taxon>Teleostei</taxon>
        <taxon>Neoteleostei</taxon>
        <taxon>Acanthomorphata</taxon>
        <taxon>Eupercaria</taxon>
        <taxon>Labriformes</taxon>
        <taxon>Labridae</taxon>
        <taxon>Xyrichtys</taxon>
    </lineage>
</organism>
<protein>
    <submittedName>
        <fullName evidence="2">F-box only protein 50-like</fullName>
    </submittedName>
</protein>
<dbReference type="SUPFAM" id="SSF49785">
    <property type="entry name" value="Galactose-binding domain-like"/>
    <property type="match status" value="1"/>
</dbReference>
<evidence type="ECO:0000259" key="1">
    <source>
        <dbReference type="PROSITE" id="PS51114"/>
    </source>
</evidence>
<dbReference type="EMBL" id="OY660872">
    <property type="protein sequence ID" value="CAJ1064602.1"/>
    <property type="molecule type" value="Genomic_DNA"/>
</dbReference>
<dbReference type="SMART" id="SM01198">
    <property type="entry name" value="FBA"/>
    <property type="match status" value="1"/>
</dbReference>
<dbReference type="GO" id="GO:0036503">
    <property type="term" value="P:ERAD pathway"/>
    <property type="evidence" value="ECO:0007669"/>
    <property type="project" value="TreeGrafter"/>
</dbReference>
<dbReference type="PROSITE" id="PS51114">
    <property type="entry name" value="FBA"/>
    <property type="match status" value="1"/>
</dbReference>
<dbReference type="PANTHER" id="PTHR12125:SF1">
    <property type="entry name" value="F-BOX ONLY PROTEIN 50"/>
    <property type="match status" value="1"/>
</dbReference>
<name>A0AAV1FTU0_XYRNO</name>
<dbReference type="GO" id="GO:0061630">
    <property type="term" value="F:ubiquitin protein ligase activity"/>
    <property type="evidence" value="ECO:0007669"/>
    <property type="project" value="TreeGrafter"/>
</dbReference>
<dbReference type="GO" id="GO:0019005">
    <property type="term" value="C:SCF ubiquitin ligase complex"/>
    <property type="evidence" value="ECO:0007669"/>
    <property type="project" value="TreeGrafter"/>
</dbReference>
<proteinExistence type="predicted"/>
<sequence>MKCLHYSQLWSKISGEMLVHLLFCVGVISLFLSAKPISDWKEKCEREWGLRGAPMPDNLDWESVYGAQPFQRNLLKNYSPHGLSKDRSPPNPKHEKVQMGRPFEPQVTAGDFSGWNTSNEVLPDDMSEVPEDVVICAWPTFYWFTMEQIVDLKVEGFWDELLDEFQPEIVVKDWYEESRLDSHIYELHVKLLGAHNSTVISEYSLQPTENLKSQSYTWKEVSYVFSGYGPGVRYVHFKHRLKNMHMNGMRRCQRFVELSRKQKESPLTQRLLQ</sequence>
<dbReference type="PANTHER" id="PTHR12125">
    <property type="entry name" value="F-BOX ONLY PROTEIN 6-LIKE PROTEIN"/>
    <property type="match status" value="1"/>
</dbReference>
<dbReference type="InterPro" id="IPR039752">
    <property type="entry name" value="F-box_only"/>
</dbReference>
<keyword evidence="3" id="KW-1185">Reference proteome</keyword>